<gene>
    <name evidence="1" type="ORF">NE237_016678</name>
</gene>
<evidence type="ECO:0000313" key="1">
    <source>
        <dbReference type="EMBL" id="KAJ4964829.1"/>
    </source>
</evidence>
<keyword evidence="2" id="KW-1185">Reference proteome</keyword>
<organism evidence="1 2">
    <name type="scientific">Protea cynaroides</name>
    <dbReference type="NCBI Taxonomy" id="273540"/>
    <lineage>
        <taxon>Eukaryota</taxon>
        <taxon>Viridiplantae</taxon>
        <taxon>Streptophyta</taxon>
        <taxon>Embryophyta</taxon>
        <taxon>Tracheophyta</taxon>
        <taxon>Spermatophyta</taxon>
        <taxon>Magnoliopsida</taxon>
        <taxon>Proteales</taxon>
        <taxon>Proteaceae</taxon>
        <taxon>Protea</taxon>
    </lineage>
</organism>
<dbReference type="EMBL" id="JAMYWD010000007">
    <property type="protein sequence ID" value="KAJ4964829.1"/>
    <property type="molecule type" value="Genomic_DNA"/>
</dbReference>
<reference evidence="1" key="1">
    <citation type="journal article" date="2023" name="Plant J.">
        <title>The genome of the king protea, Protea cynaroides.</title>
        <authorList>
            <person name="Chang J."/>
            <person name="Duong T.A."/>
            <person name="Schoeman C."/>
            <person name="Ma X."/>
            <person name="Roodt D."/>
            <person name="Barker N."/>
            <person name="Li Z."/>
            <person name="Van de Peer Y."/>
            <person name="Mizrachi E."/>
        </authorList>
    </citation>
    <scope>NUCLEOTIDE SEQUENCE</scope>
    <source>
        <tissue evidence="1">Young leaves</tissue>
    </source>
</reference>
<protein>
    <submittedName>
        <fullName evidence="1">Uncharacterized protein</fullName>
    </submittedName>
</protein>
<accession>A0A9Q0HF91</accession>
<dbReference type="Proteomes" id="UP001141806">
    <property type="component" value="Unassembled WGS sequence"/>
</dbReference>
<proteinExistence type="predicted"/>
<dbReference type="AlphaFoldDB" id="A0A9Q0HF91"/>
<comment type="caution">
    <text evidence="1">The sequence shown here is derived from an EMBL/GenBank/DDBJ whole genome shotgun (WGS) entry which is preliminary data.</text>
</comment>
<name>A0A9Q0HF91_9MAGN</name>
<evidence type="ECO:0000313" key="2">
    <source>
        <dbReference type="Proteomes" id="UP001141806"/>
    </source>
</evidence>
<sequence>METEKWQFLDFSLFHLEDWVCFLCKFFFHERSQYNRRRRSCGATVAKKKKGGKDKPRELGLAVGILLALRNLLIPWHGRLPHMSSQQDRRKVSDRSISCLGLNQLGFSLRGVSSTSILWNSSITEIELQKQ</sequence>